<feature type="transmembrane region" description="Helical" evidence="1">
    <location>
        <begin position="67"/>
        <end position="89"/>
    </location>
</feature>
<name>A0A0K9GTT3_9BACI</name>
<reference evidence="3" key="1">
    <citation type="submission" date="2015-07" db="EMBL/GenBank/DDBJ databases">
        <title>Genome sequencing project for genomic taxonomy and phylogenomics of Bacillus-like bacteria.</title>
        <authorList>
            <person name="Liu B."/>
            <person name="Wang J."/>
            <person name="Zhu Y."/>
            <person name="Liu G."/>
            <person name="Chen Q."/>
            <person name="Chen Z."/>
            <person name="Lan J."/>
            <person name="Che J."/>
            <person name="Ge C."/>
            <person name="Shi H."/>
            <person name="Pan Z."/>
            <person name="Liu X."/>
        </authorList>
    </citation>
    <scope>NUCLEOTIDE SEQUENCE [LARGE SCALE GENOMIC DNA]</scope>
    <source>
        <strain evidence="3">FJAT-27997</strain>
    </source>
</reference>
<evidence type="ECO:0000256" key="1">
    <source>
        <dbReference type="SAM" id="Phobius"/>
    </source>
</evidence>
<dbReference type="NCBIfam" id="TIGR04104">
    <property type="entry name" value="cxxc_20_cxxc"/>
    <property type="match status" value="1"/>
</dbReference>
<dbReference type="InterPro" id="IPR026369">
    <property type="entry name" value="CxxC_20_CxxC"/>
</dbReference>
<dbReference type="PATRIC" id="fig|1679170.3.peg.2523"/>
<keyword evidence="3" id="KW-1185">Reference proteome</keyword>
<gene>
    <name evidence="2" type="ORF">AC625_11205</name>
</gene>
<keyword evidence="1" id="KW-0472">Membrane</keyword>
<dbReference type="AlphaFoldDB" id="A0A0K9GTT3"/>
<dbReference type="Proteomes" id="UP000037146">
    <property type="component" value="Unassembled WGS sequence"/>
</dbReference>
<protein>
    <recommendedName>
        <fullName evidence="4">Cxxc_20_cxxc protein</fullName>
    </recommendedName>
</protein>
<evidence type="ECO:0008006" key="4">
    <source>
        <dbReference type="Google" id="ProtNLM"/>
    </source>
</evidence>
<organism evidence="2 3">
    <name type="scientific">Peribacillus loiseleuriae</name>
    <dbReference type="NCBI Taxonomy" id="1679170"/>
    <lineage>
        <taxon>Bacteria</taxon>
        <taxon>Bacillati</taxon>
        <taxon>Bacillota</taxon>
        <taxon>Bacilli</taxon>
        <taxon>Bacillales</taxon>
        <taxon>Bacillaceae</taxon>
        <taxon>Peribacillus</taxon>
    </lineage>
</organism>
<keyword evidence="1" id="KW-1133">Transmembrane helix</keyword>
<dbReference type="RefSeq" id="WP_049681359.1">
    <property type="nucleotide sequence ID" value="NZ_LFZW01000001.1"/>
</dbReference>
<comment type="caution">
    <text evidence="2">The sequence shown here is derived from an EMBL/GenBank/DDBJ whole genome shotgun (WGS) entry which is preliminary data.</text>
</comment>
<sequence length="95" mass="11149">MQKCENCNSPFSWSKIFKSFWWTYKPIECDNCGTKHKITIFGRFTFVAMSILPIWIFPFFLSPFDNIFGMPDIGVLIGLIGFLFTPYVVQYEEVL</sequence>
<feature type="transmembrane region" description="Helical" evidence="1">
    <location>
        <begin position="40"/>
        <end position="61"/>
    </location>
</feature>
<accession>A0A0K9GTT3</accession>
<dbReference type="EMBL" id="LFZW01000001">
    <property type="protein sequence ID" value="KMY50008.1"/>
    <property type="molecule type" value="Genomic_DNA"/>
</dbReference>
<evidence type="ECO:0000313" key="3">
    <source>
        <dbReference type="Proteomes" id="UP000037146"/>
    </source>
</evidence>
<proteinExistence type="predicted"/>
<evidence type="ECO:0000313" key="2">
    <source>
        <dbReference type="EMBL" id="KMY50008.1"/>
    </source>
</evidence>
<keyword evidence="1" id="KW-0812">Transmembrane</keyword>